<feature type="domain" description="ABC transmembrane type-1" evidence="8">
    <location>
        <begin position="80"/>
        <end position="302"/>
    </location>
</feature>
<keyword evidence="5 7" id="KW-1133">Transmembrane helix</keyword>
<keyword evidence="2 7" id="KW-0813">Transport</keyword>
<dbReference type="InterPro" id="IPR051393">
    <property type="entry name" value="ABC_transporter_permease"/>
</dbReference>
<evidence type="ECO:0000256" key="3">
    <source>
        <dbReference type="ARBA" id="ARBA00022475"/>
    </source>
</evidence>
<keyword evidence="6 7" id="KW-0472">Membrane</keyword>
<dbReference type="Proteomes" id="UP000291269">
    <property type="component" value="Unassembled WGS sequence"/>
</dbReference>
<keyword evidence="3" id="KW-1003">Cell membrane</keyword>
<evidence type="ECO:0000313" key="10">
    <source>
        <dbReference type="Proteomes" id="UP000291269"/>
    </source>
</evidence>
<feature type="transmembrane region" description="Helical" evidence="7">
    <location>
        <begin position="120"/>
        <end position="140"/>
    </location>
</feature>
<evidence type="ECO:0000256" key="7">
    <source>
        <dbReference type="RuleBase" id="RU363032"/>
    </source>
</evidence>
<organism evidence="9 10">
    <name type="scientific">Candidatus Borkfalkia ceftriaxoniphila</name>
    <dbReference type="NCBI Taxonomy" id="2508949"/>
    <lineage>
        <taxon>Bacteria</taxon>
        <taxon>Bacillati</taxon>
        <taxon>Bacillota</taxon>
        <taxon>Clostridia</taxon>
        <taxon>Christensenellales</taxon>
        <taxon>Christensenellaceae</taxon>
        <taxon>Candidatus Borkfalkia</taxon>
    </lineage>
</organism>
<dbReference type="InterPro" id="IPR000515">
    <property type="entry name" value="MetI-like"/>
</dbReference>
<comment type="similarity">
    <text evidence="7">Belongs to the binding-protein-dependent transport system permease family.</text>
</comment>
<dbReference type="SUPFAM" id="SSF161098">
    <property type="entry name" value="MetI-like"/>
    <property type="match status" value="1"/>
</dbReference>
<dbReference type="OrthoDB" id="42615at2"/>
<comment type="caution">
    <text evidence="9">The sequence shown here is derived from an EMBL/GenBank/DDBJ whole genome shotgun (WGS) entry which is preliminary data.</text>
</comment>
<protein>
    <submittedName>
        <fullName evidence="9">Sugar ABC transporter permease</fullName>
    </submittedName>
</protein>
<sequence>MKIGHAASGLKQKFAGLGREIWKRKLAYLFIAPLIIGLLIFSYYPPVYGLTLSFFEKHSVGEMSFVGFRNYIDLFHDSVFLRSIPTMFAIMIPRLLIGIVVPLVMAELIFGVKSQKLQSLYRVLVLVPIVAPGVVGTLIWRNIFDPTSGLLTTVARLLGFMGPTQVIDWLGDPNWVVPSIIFMGFPWIGGTSVLIYMSGLMGISSEVLEASRLDGASVLVRIWKIDLPLLIGQIRYFLIFGLIGGFQDYSTQIVLTDGGPGYSTYVPGYYMYQQAFMHDNMGYASAIGSVMFVVIMVVSLFAFKFVSSKNIQGLDQESL</sequence>
<gene>
    <name evidence="9" type="ORF">ESZ91_05285</name>
</gene>
<feature type="transmembrane region" description="Helical" evidence="7">
    <location>
        <begin position="227"/>
        <end position="246"/>
    </location>
</feature>
<dbReference type="PANTHER" id="PTHR30193">
    <property type="entry name" value="ABC TRANSPORTER PERMEASE PROTEIN"/>
    <property type="match status" value="1"/>
</dbReference>
<evidence type="ECO:0000259" key="8">
    <source>
        <dbReference type="PROSITE" id="PS50928"/>
    </source>
</evidence>
<evidence type="ECO:0000313" key="9">
    <source>
        <dbReference type="EMBL" id="RXZ61803.1"/>
    </source>
</evidence>
<evidence type="ECO:0000256" key="6">
    <source>
        <dbReference type="ARBA" id="ARBA00023136"/>
    </source>
</evidence>
<dbReference type="Pfam" id="PF00528">
    <property type="entry name" value="BPD_transp_1"/>
    <property type="match status" value="1"/>
</dbReference>
<feature type="transmembrane region" description="Helical" evidence="7">
    <location>
        <begin position="26"/>
        <end position="44"/>
    </location>
</feature>
<feature type="transmembrane region" description="Helical" evidence="7">
    <location>
        <begin position="281"/>
        <end position="303"/>
    </location>
</feature>
<dbReference type="AlphaFoldDB" id="A0A4Q2KEP5"/>
<feature type="transmembrane region" description="Helical" evidence="7">
    <location>
        <begin position="175"/>
        <end position="196"/>
    </location>
</feature>
<accession>A0A4Q2KEP5</accession>
<feature type="transmembrane region" description="Helical" evidence="7">
    <location>
        <begin position="87"/>
        <end position="108"/>
    </location>
</feature>
<dbReference type="CDD" id="cd06261">
    <property type="entry name" value="TM_PBP2"/>
    <property type="match status" value="1"/>
</dbReference>
<dbReference type="EMBL" id="SDOZ01000002">
    <property type="protein sequence ID" value="RXZ61803.1"/>
    <property type="molecule type" value="Genomic_DNA"/>
</dbReference>
<dbReference type="Gene3D" id="1.10.3720.10">
    <property type="entry name" value="MetI-like"/>
    <property type="match status" value="1"/>
</dbReference>
<evidence type="ECO:0000256" key="5">
    <source>
        <dbReference type="ARBA" id="ARBA00022989"/>
    </source>
</evidence>
<dbReference type="GO" id="GO:0055085">
    <property type="term" value="P:transmembrane transport"/>
    <property type="evidence" value="ECO:0007669"/>
    <property type="project" value="InterPro"/>
</dbReference>
<proteinExistence type="inferred from homology"/>
<dbReference type="GO" id="GO:0005886">
    <property type="term" value="C:plasma membrane"/>
    <property type="evidence" value="ECO:0007669"/>
    <property type="project" value="UniProtKB-SubCell"/>
</dbReference>
<evidence type="ECO:0000256" key="1">
    <source>
        <dbReference type="ARBA" id="ARBA00004651"/>
    </source>
</evidence>
<reference evidence="9 10" key="1">
    <citation type="journal article" date="2019" name="Gut">
        <title>Antibiotics-induced monodominance of a novel gut bacterial order.</title>
        <authorList>
            <person name="Hildebrand F."/>
            <person name="Moitinho-Silva L."/>
            <person name="Blasche S."/>
            <person name="Jahn M.T."/>
            <person name="Gossmann T.I."/>
            <person name="Heuerta-Cepas J."/>
            <person name="Hercog R."/>
            <person name="Luetge M."/>
            <person name="Bahram M."/>
            <person name="Pryszlak A."/>
            <person name="Alves R.J."/>
            <person name="Waszak S.M."/>
            <person name="Zhu A."/>
            <person name="Ye L."/>
            <person name="Costea P.I."/>
            <person name="Aalvink S."/>
            <person name="Belzer C."/>
            <person name="Forslund S.K."/>
            <person name="Sunagawa S."/>
            <person name="Hentschel U."/>
            <person name="Merten C."/>
            <person name="Patil K.R."/>
            <person name="Benes V."/>
            <person name="Bork P."/>
        </authorList>
    </citation>
    <scope>NUCLEOTIDE SEQUENCE [LARGE SCALE GENOMIC DNA]</scope>
    <source>
        <strain evidence="9 10">HDS1380</strain>
    </source>
</reference>
<dbReference type="PROSITE" id="PS50928">
    <property type="entry name" value="ABC_TM1"/>
    <property type="match status" value="1"/>
</dbReference>
<name>A0A4Q2KEP5_9FIRM</name>
<dbReference type="RefSeq" id="WP_129224837.1">
    <property type="nucleotide sequence ID" value="NZ_SDOZ01000002.1"/>
</dbReference>
<evidence type="ECO:0000256" key="2">
    <source>
        <dbReference type="ARBA" id="ARBA00022448"/>
    </source>
</evidence>
<dbReference type="PANTHER" id="PTHR30193:SF37">
    <property type="entry name" value="INNER MEMBRANE ABC TRANSPORTER PERMEASE PROTEIN YCJO"/>
    <property type="match status" value="1"/>
</dbReference>
<comment type="subcellular location">
    <subcellularLocation>
        <location evidence="1 7">Cell membrane</location>
        <topology evidence="1 7">Multi-pass membrane protein</topology>
    </subcellularLocation>
</comment>
<keyword evidence="4 7" id="KW-0812">Transmembrane</keyword>
<dbReference type="InterPro" id="IPR035906">
    <property type="entry name" value="MetI-like_sf"/>
</dbReference>
<evidence type="ECO:0000256" key="4">
    <source>
        <dbReference type="ARBA" id="ARBA00022692"/>
    </source>
</evidence>
<keyword evidence="10" id="KW-1185">Reference proteome</keyword>